<evidence type="ECO:0000313" key="5">
    <source>
        <dbReference type="EMBL" id="KAK5696511.1"/>
    </source>
</evidence>
<comment type="caution">
    <text evidence="5">The sequence shown here is derived from an EMBL/GenBank/DDBJ whole genome shotgun (WGS) entry which is preliminary data.</text>
</comment>
<dbReference type="Proteomes" id="UP001310594">
    <property type="component" value="Unassembled WGS sequence"/>
</dbReference>
<name>A0AAN7W7K3_9PEZI</name>
<evidence type="ECO:0000256" key="4">
    <source>
        <dbReference type="RuleBase" id="RU367022"/>
    </source>
</evidence>
<comment type="similarity">
    <text evidence="4">Belongs to the copper transporter (Ctr) (TC 1.A.56) family. SLC31A subfamily.</text>
</comment>
<keyword evidence="1 4" id="KW-0812">Transmembrane</keyword>
<dbReference type="AlphaFoldDB" id="A0AAN7W7K3"/>
<gene>
    <name evidence="5" type="ORF">LTR97_007814</name>
</gene>
<feature type="transmembrane region" description="Helical" evidence="4">
    <location>
        <begin position="79"/>
        <end position="102"/>
    </location>
</feature>
<dbReference type="EMBL" id="JAVRQU010000012">
    <property type="protein sequence ID" value="KAK5696511.1"/>
    <property type="molecule type" value="Genomic_DNA"/>
</dbReference>
<dbReference type="InterPro" id="IPR007274">
    <property type="entry name" value="Cop_transporter"/>
</dbReference>
<dbReference type="GO" id="GO:0005886">
    <property type="term" value="C:plasma membrane"/>
    <property type="evidence" value="ECO:0007669"/>
    <property type="project" value="TreeGrafter"/>
</dbReference>
<evidence type="ECO:0000256" key="2">
    <source>
        <dbReference type="ARBA" id="ARBA00022989"/>
    </source>
</evidence>
<dbReference type="PANTHER" id="PTHR12483:SF120">
    <property type="entry name" value="HIGH-AFFINITY COPPER TRANSPORTER CTRA2"/>
    <property type="match status" value="1"/>
</dbReference>
<evidence type="ECO:0000256" key="3">
    <source>
        <dbReference type="ARBA" id="ARBA00023136"/>
    </source>
</evidence>
<evidence type="ECO:0000313" key="6">
    <source>
        <dbReference type="Proteomes" id="UP001310594"/>
    </source>
</evidence>
<dbReference type="GO" id="GO:0005375">
    <property type="term" value="F:copper ion transmembrane transporter activity"/>
    <property type="evidence" value="ECO:0007669"/>
    <property type="project" value="UniProtKB-UniRule"/>
</dbReference>
<organism evidence="5 6">
    <name type="scientific">Elasticomyces elasticus</name>
    <dbReference type="NCBI Taxonomy" id="574655"/>
    <lineage>
        <taxon>Eukaryota</taxon>
        <taxon>Fungi</taxon>
        <taxon>Dikarya</taxon>
        <taxon>Ascomycota</taxon>
        <taxon>Pezizomycotina</taxon>
        <taxon>Dothideomycetes</taxon>
        <taxon>Dothideomycetidae</taxon>
        <taxon>Mycosphaerellales</taxon>
        <taxon>Teratosphaeriaceae</taxon>
        <taxon>Elasticomyces</taxon>
    </lineage>
</organism>
<keyword evidence="2 4" id="KW-1133">Transmembrane helix</keyword>
<keyword evidence="4" id="KW-0187">Copper transport</keyword>
<comment type="subcellular location">
    <subcellularLocation>
        <location evidence="4">Membrane</location>
        <topology evidence="4">Multi-pass membrane protein</topology>
    </subcellularLocation>
</comment>
<keyword evidence="3 4" id="KW-0472">Membrane</keyword>
<evidence type="ECO:0000256" key="1">
    <source>
        <dbReference type="ARBA" id="ARBA00022692"/>
    </source>
</evidence>
<reference evidence="5" key="1">
    <citation type="submission" date="2023-08" db="EMBL/GenBank/DDBJ databases">
        <title>Black Yeasts Isolated from many extreme environments.</title>
        <authorList>
            <person name="Coleine C."/>
            <person name="Stajich J.E."/>
            <person name="Selbmann L."/>
        </authorList>
    </citation>
    <scope>NUCLEOTIDE SEQUENCE</scope>
    <source>
        <strain evidence="5">CCFEE 5810</strain>
    </source>
</reference>
<dbReference type="PANTHER" id="PTHR12483">
    <property type="entry name" value="SOLUTE CARRIER FAMILY 31 COPPER TRANSPORTERS"/>
    <property type="match status" value="1"/>
</dbReference>
<keyword evidence="4" id="KW-0186">Copper</keyword>
<keyword evidence="4" id="KW-0406">Ion transport</keyword>
<feature type="transmembrane region" description="Helical" evidence="4">
    <location>
        <begin position="162"/>
        <end position="182"/>
    </location>
</feature>
<keyword evidence="4" id="KW-0813">Transport</keyword>
<accession>A0AAN7W7K3</accession>
<proteinExistence type="inferred from homology"/>
<protein>
    <recommendedName>
        <fullName evidence="4">Copper transport protein</fullName>
    </recommendedName>
</protein>
<sequence>MSMTDMSMAASATMTMSDMASMTMSDMASATEDSMSGMDHSSMMGMQDMMMVFFSAKNTPLYSKAWTPGSTGQYVGTCIFLIVLACIFRGLIALRCNFVALWTRSQRRRRGGLRYAADDPLVKQIRRPWAINEAASRAFLDTVLAGVSYLLMLAVMTMNVGYFLSILGGTFLGSFVIGGWTGSAAH</sequence>
<dbReference type="Pfam" id="PF04145">
    <property type="entry name" value="Ctr"/>
    <property type="match status" value="1"/>
</dbReference>